<comment type="caution">
    <text evidence="1">The sequence shown here is derived from an EMBL/GenBank/DDBJ whole genome shotgun (WGS) entry which is preliminary data.</text>
</comment>
<reference evidence="1 2" key="1">
    <citation type="submission" date="2017-01" db="EMBL/GenBank/DDBJ databases">
        <authorList>
            <person name="Mah S.A."/>
            <person name="Swanson W.J."/>
            <person name="Moy G.W."/>
            <person name="Vacquier V.D."/>
        </authorList>
    </citation>
    <scope>NUCLEOTIDE SEQUENCE [LARGE SCALE GENOMIC DNA]</scope>
    <source>
        <strain evidence="1">PDD-32b-74</strain>
    </source>
</reference>
<dbReference type="Pfam" id="PF16703">
    <property type="entry name" value="DUF5064"/>
    <property type="match status" value="1"/>
</dbReference>
<dbReference type="InterPro" id="IPR032024">
    <property type="entry name" value="DUF5064"/>
</dbReference>
<dbReference type="OrthoDB" id="6941547at2"/>
<gene>
    <name evidence="1" type="ORF">BW686_11420</name>
</gene>
<sequence>MYEPGHLHLIHVALQPAEVSYDLHLRYEVSEDPKEGTCMSFTLQGEVNGTSFEEQFQLTRDKAFDFAHDASRIAMKHGLPNSSSLPIAQHKDYDRMFADIRDKLNVKSGDPVKPEHLE</sequence>
<evidence type="ECO:0000313" key="2">
    <source>
        <dbReference type="Proteomes" id="UP000195128"/>
    </source>
</evidence>
<dbReference type="Gene3D" id="3.30.160.370">
    <property type="entry name" value="Domain of unknown function DUF5064"/>
    <property type="match status" value="1"/>
</dbReference>
<organism evidence="1 2">
    <name type="scientific">Pseudomonas syringae</name>
    <dbReference type="NCBI Taxonomy" id="317"/>
    <lineage>
        <taxon>Bacteria</taxon>
        <taxon>Pseudomonadati</taxon>
        <taxon>Pseudomonadota</taxon>
        <taxon>Gammaproteobacteria</taxon>
        <taxon>Pseudomonadales</taxon>
        <taxon>Pseudomonadaceae</taxon>
        <taxon>Pseudomonas</taxon>
    </lineage>
</organism>
<dbReference type="RefSeq" id="WP_084916691.1">
    <property type="nucleotide sequence ID" value="NZ_MTSA01000007.1"/>
</dbReference>
<proteinExistence type="predicted"/>
<dbReference type="EMBL" id="MTSA01000007">
    <property type="protein sequence ID" value="OUM07513.1"/>
    <property type="molecule type" value="Genomic_DNA"/>
</dbReference>
<evidence type="ECO:0000313" key="1">
    <source>
        <dbReference type="EMBL" id="OUM07513.1"/>
    </source>
</evidence>
<dbReference type="Proteomes" id="UP000195128">
    <property type="component" value="Unassembled WGS sequence"/>
</dbReference>
<dbReference type="AlphaFoldDB" id="A0A244ESK1"/>
<accession>A0A244ESK1</accession>
<name>A0A244ESK1_PSESX</name>
<protein>
    <submittedName>
        <fullName evidence="1">DUF5064 domain-containing protein</fullName>
    </submittedName>
</protein>